<accession>A0A2T3WD48</accession>
<reference evidence="2 3" key="1">
    <citation type="submission" date="2018-03" db="EMBL/GenBank/DDBJ databases">
        <title>Draft genome of Deinococcus sp. OD32.</title>
        <authorList>
            <person name="Wang X.-P."/>
            <person name="Du Z.-J."/>
        </authorList>
    </citation>
    <scope>NUCLEOTIDE SEQUENCE [LARGE SCALE GENOMIC DNA]</scope>
    <source>
        <strain evidence="2 3">OD32</strain>
    </source>
</reference>
<feature type="compositionally biased region" description="Pro residues" evidence="1">
    <location>
        <begin position="71"/>
        <end position="87"/>
    </location>
</feature>
<sequence>MTFLSTWRPAARAWPGVVSLLSLLAVLLGAAPPPPPDSGGLSAAGRVTSALPELRPAPAPGAPVPMTAGTPPEPVWLPPVPPAPAPAAPVWDMPARRPGLSELGRRQTDGG</sequence>
<organism evidence="2 3">
    <name type="scientific">Deinococcus arcticus</name>
    <dbReference type="NCBI Taxonomy" id="2136176"/>
    <lineage>
        <taxon>Bacteria</taxon>
        <taxon>Thermotogati</taxon>
        <taxon>Deinococcota</taxon>
        <taxon>Deinococci</taxon>
        <taxon>Deinococcales</taxon>
        <taxon>Deinococcaceae</taxon>
        <taxon>Deinococcus</taxon>
    </lineage>
</organism>
<protein>
    <submittedName>
        <fullName evidence="2">Uncharacterized protein</fullName>
    </submittedName>
</protein>
<dbReference type="EMBL" id="PYSV01000001">
    <property type="protein sequence ID" value="PTA69811.1"/>
    <property type="molecule type" value="Genomic_DNA"/>
</dbReference>
<evidence type="ECO:0000256" key="1">
    <source>
        <dbReference type="SAM" id="MobiDB-lite"/>
    </source>
</evidence>
<keyword evidence="3" id="KW-1185">Reference proteome</keyword>
<comment type="caution">
    <text evidence="2">The sequence shown here is derived from an EMBL/GenBank/DDBJ whole genome shotgun (WGS) entry which is preliminary data.</text>
</comment>
<dbReference type="AlphaFoldDB" id="A0A2T3WD48"/>
<gene>
    <name evidence="2" type="ORF">C8263_02020</name>
</gene>
<feature type="region of interest" description="Disordered" evidence="1">
    <location>
        <begin position="53"/>
        <end position="111"/>
    </location>
</feature>
<proteinExistence type="predicted"/>
<evidence type="ECO:0000313" key="2">
    <source>
        <dbReference type="EMBL" id="PTA69811.1"/>
    </source>
</evidence>
<evidence type="ECO:0000313" key="3">
    <source>
        <dbReference type="Proteomes" id="UP000240317"/>
    </source>
</evidence>
<dbReference type="Proteomes" id="UP000240317">
    <property type="component" value="Unassembled WGS sequence"/>
</dbReference>
<name>A0A2T3WD48_9DEIO</name>